<dbReference type="Gene3D" id="3.90.700.10">
    <property type="entry name" value="Succinate dehydrogenase/fumarate reductase flavoprotein, catalytic domain"/>
    <property type="match status" value="1"/>
</dbReference>
<organism evidence="6 7">
    <name type="scientific">Rhodnius prolixus</name>
    <name type="common">Triatomid bug</name>
    <dbReference type="NCBI Taxonomy" id="13249"/>
    <lineage>
        <taxon>Eukaryota</taxon>
        <taxon>Metazoa</taxon>
        <taxon>Ecdysozoa</taxon>
        <taxon>Arthropoda</taxon>
        <taxon>Hexapoda</taxon>
        <taxon>Insecta</taxon>
        <taxon>Pterygota</taxon>
        <taxon>Neoptera</taxon>
        <taxon>Paraneoptera</taxon>
        <taxon>Hemiptera</taxon>
        <taxon>Heteroptera</taxon>
        <taxon>Panheteroptera</taxon>
        <taxon>Cimicomorpha</taxon>
        <taxon>Reduviidae</taxon>
        <taxon>Triatominae</taxon>
        <taxon>Rhodnius</taxon>
    </lineage>
</organism>
<protein>
    <submittedName>
        <fullName evidence="6">FAD_binding_2 domain-containing protein</fullName>
    </submittedName>
</protein>
<proteinExistence type="predicted"/>
<evidence type="ECO:0000313" key="6">
    <source>
        <dbReference type="EnsemblMetazoa" id="RPRC010522-PA"/>
    </source>
</evidence>
<evidence type="ECO:0000256" key="2">
    <source>
        <dbReference type="ARBA" id="ARBA00022630"/>
    </source>
</evidence>
<dbReference type="Proteomes" id="UP000015103">
    <property type="component" value="Unassembled WGS sequence"/>
</dbReference>
<evidence type="ECO:0000313" key="7">
    <source>
        <dbReference type="Proteomes" id="UP000015103"/>
    </source>
</evidence>
<dbReference type="PANTHER" id="PTHR43400">
    <property type="entry name" value="FUMARATE REDUCTASE"/>
    <property type="match status" value="1"/>
</dbReference>
<sequence>MWQKNTANCYQNNIAWLYHGGHAVKRAHQLKQRSGSGLVVKQYQKAKALGVVIEQCTKLERLIIDSQGRVLGAEVRRGYKFPDDASGSIAFIRATKGVVLASGGFSQGVALRQMYDPRLTDAFTSTNQPGATGEALMAASMIGALATQMDWIQFGPWSSQDEQGFGYIPQFVERVVGYGLMVDPANGKRFFKETGNRKERADAIIQLGHPALIIADKTNTLEEVAQAYGMQAAAFVEQVKRWNGYVEQHQENDPYLGCIANRLKNDYNQCPDMWQKNTANYYQNNVAWLYDFQRCFAQYHAALLCGAPLAARSPHHGGLAINKDAQVIGFDLKPIVGLYAAGEAAGGVHGAVRLGSVAMTDCTVFGRIAGKNVVK</sequence>
<dbReference type="InParanoid" id="T1I2K3"/>
<evidence type="ECO:0000259" key="5">
    <source>
        <dbReference type="Pfam" id="PF00890"/>
    </source>
</evidence>
<dbReference type="STRING" id="13249.T1I2K3"/>
<evidence type="ECO:0000256" key="4">
    <source>
        <dbReference type="ARBA" id="ARBA00023002"/>
    </source>
</evidence>
<name>T1I2K3_RHOPR</name>
<comment type="cofactor">
    <cofactor evidence="1">
        <name>FAD</name>
        <dbReference type="ChEBI" id="CHEBI:57692"/>
    </cofactor>
</comment>
<dbReference type="InterPro" id="IPR003953">
    <property type="entry name" value="FAD-dep_OxRdtase_2_FAD-bd"/>
</dbReference>
<dbReference type="VEuPathDB" id="VectorBase:RPRC010522"/>
<dbReference type="eggNOG" id="KOG2404">
    <property type="taxonomic scope" value="Eukaryota"/>
</dbReference>
<dbReference type="Pfam" id="PF00890">
    <property type="entry name" value="FAD_binding_2"/>
    <property type="match status" value="1"/>
</dbReference>
<reference evidence="6" key="1">
    <citation type="submission" date="2015-05" db="UniProtKB">
        <authorList>
            <consortium name="EnsemblMetazoa"/>
        </authorList>
    </citation>
    <scope>IDENTIFICATION</scope>
</reference>
<feature type="domain" description="FAD-dependent oxidoreductase 2 FAD-binding" evidence="5">
    <location>
        <begin position="11"/>
        <end position="357"/>
    </location>
</feature>
<keyword evidence="7" id="KW-1185">Reference proteome</keyword>
<dbReference type="GO" id="GO:0016491">
    <property type="term" value="F:oxidoreductase activity"/>
    <property type="evidence" value="ECO:0007669"/>
    <property type="project" value="UniProtKB-KW"/>
</dbReference>
<dbReference type="Gene3D" id="3.50.50.60">
    <property type="entry name" value="FAD/NAD(P)-binding domain"/>
    <property type="match status" value="2"/>
</dbReference>
<dbReference type="EMBL" id="ACPB03035779">
    <property type="status" value="NOT_ANNOTATED_CDS"/>
    <property type="molecule type" value="Genomic_DNA"/>
</dbReference>
<dbReference type="SUPFAM" id="SSF51905">
    <property type="entry name" value="FAD/NAD(P)-binding domain"/>
    <property type="match status" value="1"/>
</dbReference>
<dbReference type="InterPro" id="IPR050315">
    <property type="entry name" value="FAD-oxidoreductase_2"/>
</dbReference>
<dbReference type="HOGENOM" id="CLU_011398_4_5_1"/>
<dbReference type="AlphaFoldDB" id="T1I2K3"/>
<evidence type="ECO:0000256" key="3">
    <source>
        <dbReference type="ARBA" id="ARBA00022827"/>
    </source>
</evidence>
<keyword evidence="4" id="KW-0560">Oxidoreductase</keyword>
<accession>T1I2K3</accession>
<dbReference type="EnsemblMetazoa" id="RPRC010522-RA">
    <property type="protein sequence ID" value="RPRC010522-PA"/>
    <property type="gene ID" value="RPRC010522"/>
</dbReference>
<dbReference type="InterPro" id="IPR036188">
    <property type="entry name" value="FAD/NAD-bd_sf"/>
</dbReference>
<dbReference type="PANTHER" id="PTHR43400:SF7">
    <property type="entry name" value="FAD-DEPENDENT OXIDOREDUCTASE 2 FAD BINDING DOMAIN-CONTAINING PROTEIN"/>
    <property type="match status" value="1"/>
</dbReference>
<evidence type="ECO:0000256" key="1">
    <source>
        <dbReference type="ARBA" id="ARBA00001974"/>
    </source>
</evidence>
<keyword evidence="2" id="KW-0285">Flavoprotein</keyword>
<keyword evidence="3" id="KW-0274">FAD</keyword>
<dbReference type="SUPFAM" id="SSF56425">
    <property type="entry name" value="Succinate dehydrogenase/fumarate reductase flavoprotein, catalytic domain"/>
    <property type="match status" value="1"/>
</dbReference>
<dbReference type="InterPro" id="IPR027477">
    <property type="entry name" value="Succ_DH/fumarate_Rdtase_cat_sf"/>
</dbReference>